<keyword evidence="4" id="KW-1185">Reference proteome</keyword>
<dbReference type="OrthoDB" id="477305at2"/>
<dbReference type="Pfam" id="PF13006">
    <property type="entry name" value="Nterm_IS4"/>
    <property type="match status" value="1"/>
</dbReference>
<evidence type="ECO:0000259" key="2">
    <source>
        <dbReference type="Pfam" id="PF13006"/>
    </source>
</evidence>
<dbReference type="AlphaFoldDB" id="A0A543NLG9"/>
<comment type="caution">
    <text evidence="3">The sequence shown here is derived from an EMBL/GenBank/DDBJ whole genome shotgun (WGS) entry which is preliminary data.</text>
</comment>
<feature type="region of interest" description="Disordered" evidence="1">
    <location>
        <begin position="92"/>
        <end position="115"/>
    </location>
</feature>
<accession>A0A543NLG9</accession>
<organism evidence="3 4">
    <name type="scientific">Haloactinospora alba</name>
    <dbReference type="NCBI Taxonomy" id="405555"/>
    <lineage>
        <taxon>Bacteria</taxon>
        <taxon>Bacillati</taxon>
        <taxon>Actinomycetota</taxon>
        <taxon>Actinomycetes</taxon>
        <taxon>Streptosporangiales</taxon>
        <taxon>Nocardiopsidaceae</taxon>
        <taxon>Haloactinospora</taxon>
    </lineage>
</organism>
<proteinExistence type="predicted"/>
<sequence length="115" mass="12566">MSAVTTIPRTVTVAAGVFAPGHLRALTAIIPFALVDAVLEETRMLQQRLRALPSRVGVYFLLAMCLFPELGDRRVWDTMATGLVGLSFVWGSPTPGNPCEGSKRTPQRKTRRDLA</sequence>
<feature type="compositionally biased region" description="Basic residues" evidence="1">
    <location>
        <begin position="105"/>
        <end position="115"/>
    </location>
</feature>
<dbReference type="Proteomes" id="UP000317422">
    <property type="component" value="Unassembled WGS sequence"/>
</dbReference>
<dbReference type="EMBL" id="VFQC01000001">
    <property type="protein sequence ID" value="TQN32688.1"/>
    <property type="molecule type" value="Genomic_DNA"/>
</dbReference>
<dbReference type="InterPro" id="IPR024473">
    <property type="entry name" value="Transposases_IS4_N"/>
</dbReference>
<evidence type="ECO:0000313" key="4">
    <source>
        <dbReference type="Proteomes" id="UP000317422"/>
    </source>
</evidence>
<protein>
    <submittedName>
        <fullName evidence="3">Transposase IS4-like protein</fullName>
    </submittedName>
</protein>
<reference evidence="3 4" key="1">
    <citation type="submission" date="2019-06" db="EMBL/GenBank/DDBJ databases">
        <title>Sequencing the genomes of 1000 actinobacteria strains.</title>
        <authorList>
            <person name="Klenk H.-P."/>
        </authorList>
    </citation>
    <scope>NUCLEOTIDE SEQUENCE [LARGE SCALE GENOMIC DNA]</scope>
    <source>
        <strain evidence="3 4">DSM 45015</strain>
    </source>
</reference>
<evidence type="ECO:0000313" key="3">
    <source>
        <dbReference type="EMBL" id="TQN32688.1"/>
    </source>
</evidence>
<gene>
    <name evidence="3" type="ORF">FHX37_2666</name>
</gene>
<name>A0A543NLG9_9ACTN</name>
<evidence type="ECO:0000256" key="1">
    <source>
        <dbReference type="SAM" id="MobiDB-lite"/>
    </source>
</evidence>
<feature type="domain" description="Transposase IS4 N-terminal" evidence="2">
    <location>
        <begin position="21"/>
        <end position="86"/>
    </location>
</feature>